<protein>
    <submittedName>
        <fullName evidence="1">Uncharacterized protein</fullName>
    </submittedName>
</protein>
<proteinExistence type="predicted"/>
<reference evidence="1 2" key="1">
    <citation type="journal article" date="2021" name="Commun. Biol.">
        <title>The genome of Shorea leprosula (Dipterocarpaceae) highlights the ecological relevance of drought in aseasonal tropical rainforests.</title>
        <authorList>
            <person name="Ng K.K.S."/>
            <person name="Kobayashi M.J."/>
            <person name="Fawcett J.A."/>
            <person name="Hatakeyama M."/>
            <person name="Paape T."/>
            <person name="Ng C.H."/>
            <person name="Ang C.C."/>
            <person name="Tnah L.H."/>
            <person name="Lee C.T."/>
            <person name="Nishiyama T."/>
            <person name="Sese J."/>
            <person name="O'Brien M.J."/>
            <person name="Copetti D."/>
            <person name="Mohd Noor M.I."/>
            <person name="Ong R.C."/>
            <person name="Putra M."/>
            <person name="Sireger I.Z."/>
            <person name="Indrioko S."/>
            <person name="Kosugi Y."/>
            <person name="Izuno A."/>
            <person name="Isagi Y."/>
            <person name="Lee S.L."/>
            <person name="Shimizu K.K."/>
        </authorList>
    </citation>
    <scope>NUCLEOTIDE SEQUENCE [LARGE SCALE GENOMIC DNA]</scope>
    <source>
        <strain evidence="1">214</strain>
    </source>
</reference>
<evidence type="ECO:0000313" key="1">
    <source>
        <dbReference type="EMBL" id="GKV10130.1"/>
    </source>
</evidence>
<dbReference type="Proteomes" id="UP001054252">
    <property type="component" value="Unassembled WGS sequence"/>
</dbReference>
<keyword evidence="2" id="KW-1185">Reference proteome</keyword>
<name>A0AAV5JDP7_9ROSI</name>
<evidence type="ECO:0000313" key="2">
    <source>
        <dbReference type="Proteomes" id="UP001054252"/>
    </source>
</evidence>
<organism evidence="1 2">
    <name type="scientific">Rubroshorea leprosula</name>
    <dbReference type="NCBI Taxonomy" id="152421"/>
    <lineage>
        <taxon>Eukaryota</taxon>
        <taxon>Viridiplantae</taxon>
        <taxon>Streptophyta</taxon>
        <taxon>Embryophyta</taxon>
        <taxon>Tracheophyta</taxon>
        <taxon>Spermatophyta</taxon>
        <taxon>Magnoliopsida</taxon>
        <taxon>eudicotyledons</taxon>
        <taxon>Gunneridae</taxon>
        <taxon>Pentapetalae</taxon>
        <taxon>rosids</taxon>
        <taxon>malvids</taxon>
        <taxon>Malvales</taxon>
        <taxon>Dipterocarpaceae</taxon>
        <taxon>Rubroshorea</taxon>
    </lineage>
</organism>
<dbReference type="AlphaFoldDB" id="A0AAV5JDP7"/>
<gene>
    <name evidence="1" type="ORF">SLEP1_g21539</name>
</gene>
<comment type="caution">
    <text evidence="1">The sequence shown here is derived from an EMBL/GenBank/DDBJ whole genome shotgun (WGS) entry which is preliminary data.</text>
</comment>
<accession>A0AAV5JDP7</accession>
<dbReference type="EMBL" id="BPVZ01000031">
    <property type="protein sequence ID" value="GKV10130.1"/>
    <property type="molecule type" value="Genomic_DNA"/>
</dbReference>
<sequence length="57" mass="6234">MDKHLRRPLQLNVSGTIHPEMLLLSIATGTQPKSKRSSLSLAPSTSFLLFAFALPSK</sequence>